<keyword evidence="3 6" id="KW-0812">Transmembrane</keyword>
<sequence length="550" mass="61304">MATLEAERSLLEDGLLQNGHSWLYTGDGSVDINGKPVLKQNTGNWKACFFILASSLKRKSWHFVLGIYSMSSEFLAVLVWWLPLYFYLTITAMCALTLSASVPALRPADCIGSVCPSATVAQYTVFFFGLYLVALGMGGIKPCVAPFGADQFDDTDLKERAKKGSFFNWFYFSIYLGILISSTFLVWIQDNVGWSLGFGVSALFMGIAVVGFLFGTPRYRFQMPRGSPITRVFQVLVAACRKWNLKVPRDSSVLFEIQDDSFAIEGSYKLEHSATLKFLDKAAVISDAEISSGDLTNPWRLCTVTQVEEVKILILLLPIWATGIVFSAVYAQVSTTFVEQGTMMDTTVGSFTVSPASLSTFDVVGVLSLLPIYDRLIIPMARKFTGKEKGISELQRMGIGLFISVLCMAAAAVVEFIRLWVAKENHLVDKKVAVPLSILWQIPQYFLMGTSEIFMYVGQLEFFYEQSPDSMRSFCSALCLFILALGYYLSSFILTIIAYFTTEGGEGGWIPDNLNEGHLDYFFWIFAGLSFCNMLVYIVCAKKFKQRKAS</sequence>
<evidence type="ECO:0000256" key="3">
    <source>
        <dbReference type="ARBA" id="ARBA00022692"/>
    </source>
</evidence>
<feature type="transmembrane region" description="Helical" evidence="6">
    <location>
        <begin position="442"/>
        <end position="464"/>
    </location>
</feature>
<feature type="transmembrane region" description="Helical" evidence="6">
    <location>
        <begin position="353"/>
        <end position="378"/>
    </location>
</feature>
<keyword evidence="4 6" id="KW-1133">Transmembrane helix</keyword>
<organism evidence="7 8">
    <name type="scientific">Ficus carica</name>
    <name type="common">Common fig</name>
    <dbReference type="NCBI Taxonomy" id="3494"/>
    <lineage>
        <taxon>Eukaryota</taxon>
        <taxon>Viridiplantae</taxon>
        <taxon>Streptophyta</taxon>
        <taxon>Embryophyta</taxon>
        <taxon>Tracheophyta</taxon>
        <taxon>Spermatophyta</taxon>
        <taxon>Magnoliopsida</taxon>
        <taxon>eudicotyledons</taxon>
        <taxon>Gunneridae</taxon>
        <taxon>Pentapetalae</taxon>
        <taxon>rosids</taxon>
        <taxon>fabids</taxon>
        <taxon>Rosales</taxon>
        <taxon>Moraceae</taxon>
        <taxon>Ficeae</taxon>
        <taxon>Ficus</taxon>
    </lineage>
</organism>
<evidence type="ECO:0000256" key="6">
    <source>
        <dbReference type="SAM" id="Phobius"/>
    </source>
</evidence>
<feature type="transmembrane region" description="Helical" evidence="6">
    <location>
        <begin position="521"/>
        <end position="540"/>
    </location>
</feature>
<evidence type="ECO:0000256" key="2">
    <source>
        <dbReference type="ARBA" id="ARBA00005982"/>
    </source>
</evidence>
<accession>A0AA88DU80</accession>
<dbReference type="Proteomes" id="UP001187192">
    <property type="component" value="Unassembled WGS sequence"/>
</dbReference>
<comment type="caution">
    <text evidence="7">The sequence shown here is derived from an EMBL/GenBank/DDBJ whole genome shotgun (WGS) entry which is preliminary data.</text>
</comment>
<evidence type="ECO:0000256" key="1">
    <source>
        <dbReference type="ARBA" id="ARBA00004141"/>
    </source>
</evidence>
<evidence type="ECO:0000313" key="8">
    <source>
        <dbReference type="Proteomes" id="UP001187192"/>
    </source>
</evidence>
<name>A0AA88DU80_FICCA</name>
<dbReference type="GO" id="GO:0022857">
    <property type="term" value="F:transmembrane transporter activity"/>
    <property type="evidence" value="ECO:0007669"/>
    <property type="project" value="InterPro"/>
</dbReference>
<dbReference type="GO" id="GO:0016020">
    <property type="term" value="C:membrane"/>
    <property type="evidence" value="ECO:0007669"/>
    <property type="project" value="UniProtKB-SubCell"/>
</dbReference>
<dbReference type="InterPro" id="IPR000109">
    <property type="entry name" value="POT_fam"/>
</dbReference>
<feature type="transmembrane region" description="Helical" evidence="6">
    <location>
        <begin position="120"/>
        <end position="140"/>
    </location>
</feature>
<keyword evidence="8" id="KW-1185">Reference proteome</keyword>
<feature type="transmembrane region" description="Helical" evidence="6">
    <location>
        <begin position="166"/>
        <end position="188"/>
    </location>
</feature>
<evidence type="ECO:0000256" key="4">
    <source>
        <dbReference type="ARBA" id="ARBA00022989"/>
    </source>
</evidence>
<proteinExistence type="inferred from homology"/>
<feature type="transmembrane region" description="Helical" evidence="6">
    <location>
        <begin position="476"/>
        <end position="501"/>
    </location>
</feature>
<evidence type="ECO:0000256" key="5">
    <source>
        <dbReference type="ARBA" id="ARBA00023136"/>
    </source>
</evidence>
<keyword evidence="5 6" id="KW-0472">Membrane</keyword>
<reference evidence="7" key="1">
    <citation type="submission" date="2023-07" db="EMBL/GenBank/DDBJ databases">
        <title>draft genome sequence of fig (Ficus carica).</title>
        <authorList>
            <person name="Takahashi T."/>
            <person name="Nishimura K."/>
        </authorList>
    </citation>
    <scope>NUCLEOTIDE SEQUENCE</scope>
</reference>
<feature type="transmembrane region" description="Helical" evidence="6">
    <location>
        <begin position="194"/>
        <end position="215"/>
    </location>
</feature>
<dbReference type="Gene3D" id="1.20.1250.20">
    <property type="entry name" value="MFS general substrate transporter like domains"/>
    <property type="match status" value="1"/>
</dbReference>
<dbReference type="InterPro" id="IPR036259">
    <property type="entry name" value="MFS_trans_sf"/>
</dbReference>
<dbReference type="Pfam" id="PF00854">
    <property type="entry name" value="PTR2"/>
    <property type="match status" value="1"/>
</dbReference>
<dbReference type="SUPFAM" id="SSF103473">
    <property type="entry name" value="MFS general substrate transporter"/>
    <property type="match status" value="1"/>
</dbReference>
<feature type="transmembrane region" description="Helical" evidence="6">
    <location>
        <begin position="399"/>
        <end position="422"/>
    </location>
</feature>
<dbReference type="PANTHER" id="PTHR11654">
    <property type="entry name" value="OLIGOPEPTIDE TRANSPORTER-RELATED"/>
    <property type="match status" value="1"/>
</dbReference>
<feature type="transmembrane region" description="Helical" evidence="6">
    <location>
        <begin position="312"/>
        <end position="333"/>
    </location>
</feature>
<gene>
    <name evidence="7" type="ORF">TIFTF001_031001</name>
</gene>
<dbReference type="AlphaFoldDB" id="A0AA88DU80"/>
<feature type="transmembrane region" description="Helical" evidence="6">
    <location>
        <begin position="74"/>
        <end position="100"/>
    </location>
</feature>
<evidence type="ECO:0000313" key="7">
    <source>
        <dbReference type="EMBL" id="GMN61902.1"/>
    </source>
</evidence>
<comment type="subcellular location">
    <subcellularLocation>
        <location evidence="1">Membrane</location>
        <topology evidence="1">Multi-pass membrane protein</topology>
    </subcellularLocation>
</comment>
<protein>
    <submittedName>
        <fullName evidence="7">Uncharacterized protein</fullName>
    </submittedName>
</protein>
<dbReference type="EMBL" id="BTGU01000119">
    <property type="protein sequence ID" value="GMN61902.1"/>
    <property type="molecule type" value="Genomic_DNA"/>
</dbReference>
<comment type="similarity">
    <text evidence="2">Belongs to the major facilitator superfamily. Proton-dependent oligopeptide transporter (POT/PTR) (TC 2.A.17) family.</text>
</comment>